<keyword evidence="1" id="KW-1133">Transmembrane helix</keyword>
<evidence type="ECO:0000256" key="1">
    <source>
        <dbReference type="SAM" id="Phobius"/>
    </source>
</evidence>
<feature type="transmembrane region" description="Helical" evidence="1">
    <location>
        <begin position="28"/>
        <end position="44"/>
    </location>
</feature>
<keyword evidence="1" id="KW-0812">Transmembrane</keyword>
<evidence type="ECO:0008006" key="4">
    <source>
        <dbReference type="Google" id="ProtNLM"/>
    </source>
</evidence>
<dbReference type="EMBL" id="AP025591">
    <property type="protein sequence ID" value="BDG03711.1"/>
    <property type="molecule type" value="Genomic_DNA"/>
</dbReference>
<reference evidence="3" key="1">
    <citation type="journal article" date="2022" name="Int. J. Syst. Evol. Microbiol.">
        <title>Anaeromyxobacter oryzae sp. nov., Anaeromyxobacter diazotrophicus sp. nov. and Anaeromyxobacter paludicola sp. nov., isolated from paddy soils.</title>
        <authorList>
            <person name="Itoh H."/>
            <person name="Xu Z."/>
            <person name="Mise K."/>
            <person name="Masuda Y."/>
            <person name="Ushijima N."/>
            <person name="Hayakawa C."/>
            <person name="Shiratori Y."/>
            <person name="Senoo K."/>
        </authorList>
    </citation>
    <scope>NUCLEOTIDE SEQUENCE [LARGE SCALE GENOMIC DNA]</scope>
    <source>
        <strain evidence="3">Red232</strain>
    </source>
</reference>
<gene>
    <name evidence="2" type="ORF">AMOR_27070</name>
</gene>
<evidence type="ECO:0000313" key="3">
    <source>
        <dbReference type="Proteomes" id="UP001162891"/>
    </source>
</evidence>
<name>A0ABN6MRY7_9BACT</name>
<protein>
    <recommendedName>
        <fullName evidence="4">Lmo0937 family membrane protein</fullName>
    </recommendedName>
</protein>
<dbReference type="Proteomes" id="UP001162891">
    <property type="component" value="Chromosome"/>
</dbReference>
<organism evidence="2 3">
    <name type="scientific">Anaeromyxobacter oryzae</name>
    <dbReference type="NCBI Taxonomy" id="2918170"/>
    <lineage>
        <taxon>Bacteria</taxon>
        <taxon>Pseudomonadati</taxon>
        <taxon>Myxococcota</taxon>
        <taxon>Myxococcia</taxon>
        <taxon>Myxococcales</taxon>
        <taxon>Cystobacterineae</taxon>
        <taxon>Anaeromyxobacteraceae</taxon>
        <taxon>Anaeromyxobacter</taxon>
    </lineage>
</organism>
<dbReference type="InterPro" id="IPR043727">
    <property type="entry name" value="Lmo0937-like"/>
</dbReference>
<keyword evidence="1" id="KW-0472">Membrane</keyword>
<dbReference type="Pfam" id="PF18919">
    <property type="entry name" value="DUF5670"/>
    <property type="match status" value="1"/>
</dbReference>
<sequence length="51" mass="5497">MLMLLATILIVAWIVALAFKVTVGAIHLLLIAAIALYIIGFFRGRTGRATV</sequence>
<keyword evidence="3" id="KW-1185">Reference proteome</keyword>
<dbReference type="RefSeq" id="WP_248361950.1">
    <property type="nucleotide sequence ID" value="NZ_AP025591.1"/>
</dbReference>
<proteinExistence type="predicted"/>
<accession>A0ABN6MRY7</accession>
<evidence type="ECO:0000313" key="2">
    <source>
        <dbReference type="EMBL" id="BDG03711.1"/>
    </source>
</evidence>